<evidence type="ECO:0000313" key="2">
    <source>
        <dbReference type="Proteomes" id="UP000615446"/>
    </source>
</evidence>
<name>A0A8H3M577_9GLOM</name>
<protein>
    <submittedName>
        <fullName evidence="1">Uncharacterized protein</fullName>
    </submittedName>
</protein>
<dbReference type="Proteomes" id="UP000615446">
    <property type="component" value="Unassembled WGS sequence"/>
</dbReference>
<reference evidence="1" key="1">
    <citation type="submission" date="2019-10" db="EMBL/GenBank/DDBJ databases">
        <title>Conservation and host-specific expression of non-tandemly repeated heterogenous ribosome RNA gene in arbuscular mycorrhizal fungi.</title>
        <authorList>
            <person name="Maeda T."/>
            <person name="Kobayashi Y."/>
            <person name="Nakagawa T."/>
            <person name="Ezawa T."/>
            <person name="Yamaguchi K."/>
            <person name="Bino T."/>
            <person name="Nishimoto Y."/>
            <person name="Shigenobu S."/>
            <person name="Kawaguchi M."/>
        </authorList>
    </citation>
    <scope>NUCLEOTIDE SEQUENCE</scope>
    <source>
        <strain evidence="1">HR1</strain>
    </source>
</reference>
<dbReference type="AlphaFoldDB" id="A0A8H3M577"/>
<evidence type="ECO:0000313" key="1">
    <source>
        <dbReference type="EMBL" id="GES98006.1"/>
    </source>
</evidence>
<sequence>MSSINCKKVNILKYFIQRLLIHFESCNSNPIQIETERCNVGTLDADRIRAFQRKIKSIRAPIFALSYLLDKKHKQLVNTNEDLYSKENNMELFHFLPAVFHVINHARIQKKNLKYIKDLILSDHENGKLSSIKSTDFLVQESFLRPITILMFRIRPLRNNNRRRCDQIEGRNINQRRRHGQNGRRRNWRQSNVSINNEDTLDRISNLSRQITNNPLIDQFFNGSSFI</sequence>
<dbReference type="EMBL" id="BLAL01000262">
    <property type="protein sequence ID" value="GES98006.1"/>
    <property type="molecule type" value="Genomic_DNA"/>
</dbReference>
<organism evidence="1 2">
    <name type="scientific">Rhizophagus clarus</name>
    <dbReference type="NCBI Taxonomy" id="94130"/>
    <lineage>
        <taxon>Eukaryota</taxon>
        <taxon>Fungi</taxon>
        <taxon>Fungi incertae sedis</taxon>
        <taxon>Mucoromycota</taxon>
        <taxon>Glomeromycotina</taxon>
        <taxon>Glomeromycetes</taxon>
        <taxon>Glomerales</taxon>
        <taxon>Glomeraceae</taxon>
        <taxon>Rhizophagus</taxon>
    </lineage>
</organism>
<comment type="caution">
    <text evidence="1">The sequence shown here is derived from an EMBL/GenBank/DDBJ whole genome shotgun (WGS) entry which is preliminary data.</text>
</comment>
<proteinExistence type="predicted"/>
<accession>A0A8H3M577</accession>
<gene>
    <name evidence="1" type="ORF">RCL2_002456800</name>
</gene>